<sequence length="72" mass="7351">MRVVAIESGGPRAAAPRAAAPVTNGAAILSLPVCAEVTLRVLNADGEVLGAAALREPATGERIFNEQVVADW</sequence>
<dbReference type="Proteomes" id="UP000199413">
    <property type="component" value="Unassembled WGS sequence"/>
</dbReference>
<keyword evidence="2" id="KW-1185">Reference proteome</keyword>
<organism evidence="1 2">
    <name type="scientific">Micromonospora rhizosphaerae</name>
    <dbReference type="NCBI Taxonomy" id="568872"/>
    <lineage>
        <taxon>Bacteria</taxon>
        <taxon>Bacillati</taxon>
        <taxon>Actinomycetota</taxon>
        <taxon>Actinomycetes</taxon>
        <taxon>Micromonosporales</taxon>
        <taxon>Micromonosporaceae</taxon>
        <taxon>Micromonospora</taxon>
    </lineage>
</organism>
<dbReference type="EMBL" id="FMHV01000002">
    <property type="protein sequence ID" value="SCL30433.1"/>
    <property type="molecule type" value="Genomic_DNA"/>
</dbReference>
<proteinExistence type="predicted"/>
<dbReference type="STRING" id="568872.GA0070624_4072"/>
<gene>
    <name evidence="1" type="ORF">GA0070624_4072</name>
</gene>
<evidence type="ECO:0000313" key="1">
    <source>
        <dbReference type="EMBL" id="SCL30433.1"/>
    </source>
</evidence>
<evidence type="ECO:0000313" key="2">
    <source>
        <dbReference type="Proteomes" id="UP000199413"/>
    </source>
</evidence>
<dbReference type="AlphaFoldDB" id="A0A1C6SLX9"/>
<protein>
    <submittedName>
        <fullName evidence="1">Uncharacterized protein</fullName>
    </submittedName>
</protein>
<name>A0A1C6SLX9_9ACTN</name>
<accession>A0A1C6SLX9</accession>
<reference evidence="2" key="1">
    <citation type="submission" date="2016-06" db="EMBL/GenBank/DDBJ databases">
        <authorList>
            <person name="Varghese N."/>
            <person name="Submissions Spin"/>
        </authorList>
    </citation>
    <scope>NUCLEOTIDE SEQUENCE [LARGE SCALE GENOMIC DNA]</scope>
    <source>
        <strain evidence="2">DSM 45431</strain>
    </source>
</reference>